<sequence length="174" mass="19165">MNTKILKRTFWVFLLLFVFASVALTVIDSGLRNSTTPHGIVSFELCAYTASCDAALIQWGTKGQALALLSLGLDYLFLFLYPGLIVIGLLLIAPRVPRNLFRLTMFAAWSCVAIGLADAIENYALIQIILSESGSRYGLLASISATIKFVLLGIALLWWLFTTVKYGLLKRQPS</sequence>
<feature type="transmembrane region" description="Helical" evidence="1">
    <location>
        <begin position="137"/>
        <end position="161"/>
    </location>
</feature>
<keyword evidence="1" id="KW-0812">Transmembrane</keyword>
<dbReference type="OrthoDB" id="7064575at2"/>
<gene>
    <name evidence="2" type="ORF">DFR28_101967</name>
</gene>
<name>A0A395JPK1_9GAMM</name>
<dbReference type="Proteomes" id="UP000253083">
    <property type="component" value="Unassembled WGS sequence"/>
</dbReference>
<comment type="caution">
    <text evidence="2">The sequence shown here is derived from an EMBL/GenBank/DDBJ whole genome shotgun (WGS) entry which is preliminary data.</text>
</comment>
<organism evidence="2 3">
    <name type="scientific">Arenicella xantha</name>
    <dbReference type="NCBI Taxonomy" id="644221"/>
    <lineage>
        <taxon>Bacteria</taxon>
        <taxon>Pseudomonadati</taxon>
        <taxon>Pseudomonadota</taxon>
        <taxon>Gammaproteobacteria</taxon>
        <taxon>Arenicellales</taxon>
        <taxon>Arenicellaceae</taxon>
        <taxon>Arenicella</taxon>
    </lineage>
</organism>
<dbReference type="RefSeq" id="WP_113953134.1">
    <property type="nucleotide sequence ID" value="NZ_QNRT01000001.1"/>
</dbReference>
<proteinExistence type="predicted"/>
<evidence type="ECO:0000313" key="2">
    <source>
        <dbReference type="EMBL" id="RBP53580.1"/>
    </source>
</evidence>
<protein>
    <submittedName>
        <fullName evidence="2">Uncharacterized protein</fullName>
    </submittedName>
</protein>
<evidence type="ECO:0000313" key="3">
    <source>
        <dbReference type="Proteomes" id="UP000253083"/>
    </source>
</evidence>
<feature type="transmembrane region" description="Helical" evidence="1">
    <location>
        <begin position="100"/>
        <end position="117"/>
    </location>
</feature>
<dbReference type="EMBL" id="QNRT01000001">
    <property type="protein sequence ID" value="RBP53580.1"/>
    <property type="molecule type" value="Genomic_DNA"/>
</dbReference>
<accession>A0A395JPK1</accession>
<feature type="transmembrane region" description="Helical" evidence="1">
    <location>
        <begin position="75"/>
        <end position="93"/>
    </location>
</feature>
<dbReference type="InParanoid" id="A0A395JPK1"/>
<keyword evidence="3" id="KW-1185">Reference proteome</keyword>
<reference evidence="2 3" key="1">
    <citation type="submission" date="2018-06" db="EMBL/GenBank/DDBJ databases">
        <title>Genomic Encyclopedia of Type Strains, Phase IV (KMG-IV): sequencing the most valuable type-strain genomes for metagenomic binning, comparative biology and taxonomic classification.</title>
        <authorList>
            <person name="Goeker M."/>
        </authorList>
    </citation>
    <scope>NUCLEOTIDE SEQUENCE [LARGE SCALE GENOMIC DNA]</scope>
    <source>
        <strain evidence="2 3">DSM 24032</strain>
    </source>
</reference>
<keyword evidence="1" id="KW-1133">Transmembrane helix</keyword>
<evidence type="ECO:0000256" key="1">
    <source>
        <dbReference type="SAM" id="Phobius"/>
    </source>
</evidence>
<keyword evidence="1" id="KW-0472">Membrane</keyword>
<dbReference type="AlphaFoldDB" id="A0A395JPK1"/>